<accession>A0A291E3X2</accession>
<dbReference type="RefSeq" id="WP_061276885.1">
    <property type="nucleotide sequence ID" value="NZ_CP023525.1"/>
</dbReference>
<keyword evidence="2" id="KW-0863">Zinc-finger</keyword>
<feature type="zinc finger region" description="dksA C4-type" evidence="4">
    <location>
        <begin position="37"/>
        <end position="61"/>
    </location>
</feature>
<dbReference type="InterPro" id="IPR012783">
    <property type="entry name" value="Znf_C4_TraR"/>
</dbReference>
<evidence type="ECO:0000313" key="7">
    <source>
        <dbReference type="EMBL" id="SQA98083.1"/>
    </source>
</evidence>
<evidence type="ECO:0000313" key="8">
    <source>
        <dbReference type="Proteomes" id="UP000217979"/>
    </source>
</evidence>
<evidence type="ECO:0000256" key="1">
    <source>
        <dbReference type="ARBA" id="ARBA00022723"/>
    </source>
</evidence>
<dbReference type="Proteomes" id="UP000217979">
    <property type="component" value="Chromosome"/>
</dbReference>
<evidence type="ECO:0000256" key="4">
    <source>
        <dbReference type="PROSITE-ProRule" id="PRU00510"/>
    </source>
</evidence>
<dbReference type="GO" id="GO:0008270">
    <property type="term" value="F:zinc ion binding"/>
    <property type="evidence" value="ECO:0007669"/>
    <property type="project" value="UniProtKB-KW"/>
</dbReference>
<evidence type="ECO:0000256" key="3">
    <source>
        <dbReference type="ARBA" id="ARBA00022833"/>
    </source>
</evidence>
<sequence>MSDSIDQASESEEWYRQVALRDFGNKNTVPGPSLIHCISCGEEIEARRRHIIPGCTRCVTCKDREESRSRHRASARRYHDE</sequence>
<proteinExistence type="predicted"/>
<name>A0A291E3X2_9ENTR</name>
<dbReference type="GO" id="GO:1900378">
    <property type="term" value="P:positive regulation of secondary metabolite biosynthetic process"/>
    <property type="evidence" value="ECO:0007669"/>
    <property type="project" value="TreeGrafter"/>
</dbReference>
<organism evidence="6 8">
    <name type="scientific">Cedecea neteri</name>
    <dbReference type="NCBI Taxonomy" id="158822"/>
    <lineage>
        <taxon>Bacteria</taxon>
        <taxon>Pseudomonadati</taxon>
        <taxon>Pseudomonadota</taxon>
        <taxon>Gammaproteobacteria</taxon>
        <taxon>Enterobacterales</taxon>
        <taxon>Enterobacteriaceae</taxon>
        <taxon>Cedecea</taxon>
    </lineage>
</organism>
<keyword evidence="1" id="KW-0479">Metal-binding</keyword>
<dbReference type="EMBL" id="UAVU01000003">
    <property type="protein sequence ID" value="SQA98083.1"/>
    <property type="molecule type" value="Genomic_DNA"/>
</dbReference>
<dbReference type="PANTHER" id="PTHR38777:SF1">
    <property type="entry name" value="DNAK SUPPRESSOR PROTEIN"/>
    <property type="match status" value="1"/>
</dbReference>
<dbReference type="EMBL" id="CP023525">
    <property type="protein sequence ID" value="ATF94599.1"/>
    <property type="molecule type" value="Genomic_DNA"/>
</dbReference>
<dbReference type="NCBIfam" id="TIGR02419">
    <property type="entry name" value="C4_traR_proteo"/>
    <property type="match status" value="1"/>
</dbReference>
<feature type="domain" description="Zinc finger DksA/TraR C4-type" evidence="5">
    <location>
        <begin position="36"/>
        <end position="66"/>
    </location>
</feature>
<dbReference type="AlphaFoldDB" id="A0A291E3X2"/>
<dbReference type="Proteomes" id="UP000251197">
    <property type="component" value="Unassembled WGS sequence"/>
</dbReference>
<dbReference type="SUPFAM" id="SSF57716">
    <property type="entry name" value="Glucocorticoid receptor-like (DNA-binding domain)"/>
    <property type="match status" value="1"/>
</dbReference>
<gene>
    <name evidence="6" type="ORF">CO704_22170</name>
    <name evidence="7" type="ORF">NCTC12120_01934</name>
</gene>
<keyword evidence="3" id="KW-0862">Zinc</keyword>
<reference evidence="6 8" key="1">
    <citation type="submission" date="2017-09" db="EMBL/GenBank/DDBJ databases">
        <title>FDA dAtabase for Regulatory Grade micrObial Sequences (FDA-ARGOS): Supporting development and validation of Infectious Disease Dx tests.</title>
        <authorList>
            <person name="Minogue T."/>
            <person name="Wolcott M."/>
            <person name="Wasieloski L."/>
            <person name="Aguilar W."/>
            <person name="Moore D."/>
            <person name="Tallon L."/>
            <person name="Sadzewicz L."/>
            <person name="Ott S."/>
            <person name="Zhao X."/>
            <person name="Nagaraj S."/>
            <person name="Vavikolanu K."/>
            <person name="Aluvathingal J."/>
            <person name="Nadendla S."/>
            <person name="Sichtig H."/>
        </authorList>
    </citation>
    <scope>NUCLEOTIDE SEQUENCE [LARGE SCALE GENOMIC DNA]</scope>
    <source>
        <strain evidence="6 8">FDAARGOS_392</strain>
    </source>
</reference>
<dbReference type="PANTHER" id="PTHR38777">
    <property type="entry name" value="FELS-2 PROPHAGE PROTEIN"/>
    <property type="match status" value="1"/>
</dbReference>
<dbReference type="PROSITE" id="PS51128">
    <property type="entry name" value="ZF_DKSA_2"/>
    <property type="match status" value="1"/>
</dbReference>
<evidence type="ECO:0000313" key="6">
    <source>
        <dbReference type="EMBL" id="ATF94599.1"/>
    </source>
</evidence>
<protein>
    <submittedName>
        <fullName evidence="6">Conjugal transfer protein TraR</fullName>
    </submittedName>
    <submittedName>
        <fullName evidence="7">DnaK suppressor protein</fullName>
    </submittedName>
</protein>
<evidence type="ECO:0000313" key="9">
    <source>
        <dbReference type="Proteomes" id="UP000251197"/>
    </source>
</evidence>
<evidence type="ECO:0000256" key="2">
    <source>
        <dbReference type="ARBA" id="ARBA00022771"/>
    </source>
</evidence>
<dbReference type="InterPro" id="IPR000962">
    <property type="entry name" value="Znf_DskA_TraR"/>
</dbReference>
<evidence type="ECO:0000259" key="5">
    <source>
        <dbReference type="Pfam" id="PF01258"/>
    </source>
</evidence>
<reference evidence="7 9" key="2">
    <citation type="submission" date="2018-06" db="EMBL/GenBank/DDBJ databases">
        <authorList>
            <consortium name="Pathogen Informatics"/>
            <person name="Doyle S."/>
        </authorList>
    </citation>
    <scope>NUCLEOTIDE SEQUENCE [LARGE SCALE GENOMIC DNA]</scope>
    <source>
        <strain evidence="7 9">NCTC12120</strain>
    </source>
</reference>
<dbReference type="Gene3D" id="1.20.120.910">
    <property type="entry name" value="DksA, coiled-coil domain"/>
    <property type="match status" value="1"/>
</dbReference>
<dbReference type="Pfam" id="PF01258">
    <property type="entry name" value="zf-dskA_traR"/>
    <property type="match status" value="1"/>
</dbReference>